<evidence type="ECO:0000313" key="2">
    <source>
        <dbReference type="EMBL" id="GAA1667364.1"/>
    </source>
</evidence>
<dbReference type="InterPro" id="IPR005084">
    <property type="entry name" value="CBM6"/>
</dbReference>
<dbReference type="SMART" id="SM00710">
    <property type="entry name" value="PbH1"/>
    <property type="match status" value="7"/>
</dbReference>
<organism evidence="2 3">
    <name type="scientific">Fodinicola feengrottensis</name>
    <dbReference type="NCBI Taxonomy" id="435914"/>
    <lineage>
        <taxon>Bacteria</taxon>
        <taxon>Bacillati</taxon>
        <taxon>Actinomycetota</taxon>
        <taxon>Actinomycetes</taxon>
        <taxon>Mycobacteriales</taxon>
        <taxon>Fodinicola</taxon>
    </lineage>
</organism>
<dbReference type="EMBL" id="BAAANY010000005">
    <property type="protein sequence ID" value="GAA1667364.1"/>
    <property type="molecule type" value="Genomic_DNA"/>
</dbReference>
<dbReference type="Pfam" id="PF03422">
    <property type="entry name" value="CBM_6"/>
    <property type="match status" value="1"/>
</dbReference>
<proteinExistence type="predicted"/>
<sequence length="780" mass="80569">MATDHTGYTGSGFVGGYTDTNKGNATTSFAVSSSSASMASVALRYANGTGVNMTLSLYVNGTKQQQISLSSPGDWNTWGTETESVSLNGGNNTIAYKFDSTDSGNVNLDNLTVTPTTPPGTGPTYDLETAFVSGGPSVAATTGGFTGTGYVTGFTGVGARAIETVNAPAAGAYTATLRFANGTGATKTLSVYLNGLKTGQLSLPAGSGWLTVDQNVSLRAGLNLIGYQYDSGDSGNVSLDNVTVAGSAALANRGATVPYTEYEAESGSTNASVIGPDRTYLTLASESSGRRAVQLSSTGQYVQFTLTKPTNSIVLRYAIPDNAAGTGITAPLALYANGNKIQDLSLSSTYSWVYGAYPYNNDPAGGSGHHFYDEIRAQIGSWPAGTVLKLQKDASSTASYYAIDLIDTEQVAAALAMPANYLSITSYGAVANDSGDDTSAINSAISAAQSQGKGVWIPAGTFITTSRFNVSGVSIRGAGPWYSTLRGTNGKGGFYGTGGNVQLADFTFAGDVRYRDDQNFDSALDGTFGAGSLVFNVWIEHVKVGMWIDSGTSGFYAAGVRIRDTFADGVNIHANVSNIRVDQSVTRNTGDDALAMFSEGSAVTNSAYTYDTATLPLLANTVGIYGGDGNRVEDCLLSDTVNASAGIAISTRFGPVPFSGTTSVQRNTLTRTGGYEPNWAAQLGALWIYADTADITAPVLVKDLSIVDSRYQGILLSFQKTISNLSLDHVAVNGAGTYGIELNAAGSATVSYVTVTGAASGGLNNLTGYTLIRGAGNSGF</sequence>
<dbReference type="InterPro" id="IPR008979">
    <property type="entry name" value="Galactose-bd-like_sf"/>
</dbReference>
<reference evidence="2 3" key="1">
    <citation type="journal article" date="2019" name="Int. J. Syst. Evol. Microbiol.">
        <title>The Global Catalogue of Microorganisms (GCM) 10K type strain sequencing project: providing services to taxonomists for standard genome sequencing and annotation.</title>
        <authorList>
            <consortium name="The Broad Institute Genomics Platform"/>
            <consortium name="The Broad Institute Genome Sequencing Center for Infectious Disease"/>
            <person name="Wu L."/>
            <person name="Ma J."/>
        </authorList>
    </citation>
    <scope>NUCLEOTIDE SEQUENCE [LARGE SCALE GENOMIC DNA]</scope>
    <source>
        <strain evidence="2 3">JCM 14718</strain>
    </source>
</reference>
<dbReference type="InterPro" id="IPR051816">
    <property type="entry name" value="Glycosyl_Hydrolase_31"/>
</dbReference>
<dbReference type="InterPro" id="IPR011050">
    <property type="entry name" value="Pectin_lyase_fold/virulence"/>
</dbReference>
<dbReference type="CDD" id="cd04083">
    <property type="entry name" value="CBM35_Lmo2446-like"/>
    <property type="match status" value="1"/>
</dbReference>
<dbReference type="Pfam" id="PF16990">
    <property type="entry name" value="CBM_35"/>
    <property type="match status" value="1"/>
</dbReference>
<gene>
    <name evidence="2" type="ORF">GCM10009765_16030</name>
</gene>
<dbReference type="PROSITE" id="PS51175">
    <property type="entry name" value="CBM6"/>
    <property type="match status" value="2"/>
</dbReference>
<dbReference type="SUPFAM" id="SSF51126">
    <property type="entry name" value="Pectin lyase-like"/>
    <property type="match status" value="1"/>
</dbReference>
<comment type="caution">
    <text evidence="2">The sequence shown here is derived from an EMBL/GenBank/DDBJ whole genome shotgun (WGS) entry which is preliminary data.</text>
</comment>
<feature type="domain" description="CBM6" evidence="1">
    <location>
        <begin position="123"/>
        <end position="245"/>
    </location>
</feature>
<dbReference type="Proteomes" id="UP001500618">
    <property type="component" value="Unassembled WGS sequence"/>
</dbReference>
<dbReference type="PANTHER" id="PTHR43863:SF2">
    <property type="entry name" value="MALTASE-GLUCOAMYLASE"/>
    <property type="match status" value="1"/>
</dbReference>
<evidence type="ECO:0000313" key="3">
    <source>
        <dbReference type="Proteomes" id="UP001500618"/>
    </source>
</evidence>
<dbReference type="Gene3D" id="2.160.20.10">
    <property type="entry name" value="Single-stranded right-handed beta-helix, Pectin lyase-like"/>
    <property type="match status" value="1"/>
</dbReference>
<dbReference type="Pfam" id="PF22816">
    <property type="entry name" value="CatAgl_D2"/>
    <property type="match status" value="1"/>
</dbReference>
<dbReference type="InterPro" id="IPR055149">
    <property type="entry name" value="Agl_cat_D2"/>
</dbReference>
<dbReference type="Pfam" id="PF22815">
    <property type="entry name" value="CatAgl_D1"/>
    <property type="match status" value="1"/>
</dbReference>
<dbReference type="PANTHER" id="PTHR43863">
    <property type="entry name" value="HYDROLASE, PUTATIVE (AFU_ORTHOLOGUE AFUA_1G03140)-RELATED"/>
    <property type="match status" value="1"/>
</dbReference>
<dbReference type="InterPro" id="IPR012334">
    <property type="entry name" value="Pectin_lyas_fold"/>
</dbReference>
<dbReference type="Gene3D" id="2.60.120.260">
    <property type="entry name" value="Galactose-binding domain-like"/>
    <property type="match status" value="3"/>
</dbReference>
<evidence type="ECO:0000259" key="1">
    <source>
        <dbReference type="PROSITE" id="PS51175"/>
    </source>
</evidence>
<accession>A0ABN2GAH0</accession>
<feature type="domain" description="CBM6" evidence="1">
    <location>
        <begin position="1"/>
        <end position="114"/>
    </location>
</feature>
<dbReference type="SUPFAM" id="SSF49785">
    <property type="entry name" value="Galactose-binding domain-like"/>
    <property type="match status" value="2"/>
</dbReference>
<keyword evidence="3" id="KW-1185">Reference proteome</keyword>
<dbReference type="InterPro" id="IPR033801">
    <property type="entry name" value="CBM6-CBM35-CBM36-like_1"/>
</dbReference>
<protein>
    <recommendedName>
        <fullName evidence="1">CBM6 domain-containing protein</fullName>
    </recommendedName>
</protein>
<dbReference type="InterPro" id="IPR006626">
    <property type="entry name" value="PbH1"/>
</dbReference>
<name>A0ABN2GAH0_9ACTN</name>
<dbReference type="CDD" id="cd14490">
    <property type="entry name" value="CBM6-CBM35-CBM36_like_1"/>
    <property type="match status" value="1"/>
</dbReference>